<dbReference type="EnsemblMetazoa" id="ACOM041397-RA">
    <property type="protein sequence ID" value="ACOM041397-PA.1"/>
    <property type="gene ID" value="ACOM041397"/>
</dbReference>
<proteinExistence type="predicted"/>
<organism evidence="2">
    <name type="scientific">Anopheles coluzzii</name>
    <name type="common">African malaria mosquito</name>
    <dbReference type="NCBI Taxonomy" id="1518534"/>
    <lineage>
        <taxon>Eukaryota</taxon>
        <taxon>Metazoa</taxon>
        <taxon>Ecdysozoa</taxon>
        <taxon>Arthropoda</taxon>
        <taxon>Hexapoda</taxon>
        <taxon>Insecta</taxon>
        <taxon>Pterygota</taxon>
        <taxon>Neoptera</taxon>
        <taxon>Endopterygota</taxon>
        <taxon>Diptera</taxon>
        <taxon>Nematocera</taxon>
        <taxon>Culicoidea</taxon>
        <taxon>Culicidae</taxon>
        <taxon>Anophelinae</taxon>
        <taxon>Anopheles</taxon>
    </lineage>
</organism>
<dbReference type="Proteomes" id="UP000075882">
    <property type="component" value="Unassembled WGS sequence"/>
</dbReference>
<name>A0A8W7Q2W9_ANOCL</name>
<feature type="region of interest" description="Disordered" evidence="1">
    <location>
        <begin position="448"/>
        <end position="474"/>
    </location>
</feature>
<evidence type="ECO:0000256" key="1">
    <source>
        <dbReference type="SAM" id="MobiDB-lite"/>
    </source>
</evidence>
<dbReference type="AlphaFoldDB" id="A0A8W7Q2W9"/>
<accession>A0A8W7Q2W9</accession>
<reference evidence="2" key="1">
    <citation type="submission" date="2022-08" db="UniProtKB">
        <authorList>
            <consortium name="EnsemblMetazoa"/>
        </authorList>
    </citation>
    <scope>IDENTIFICATION</scope>
</reference>
<feature type="compositionally biased region" description="Polar residues" evidence="1">
    <location>
        <begin position="451"/>
        <end position="466"/>
    </location>
</feature>
<protein>
    <submittedName>
        <fullName evidence="2">Uncharacterized protein</fullName>
    </submittedName>
</protein>
<evidence type="ECO:0000313" key="2">
    <source>
        <dbReference type="EnsemblMetazoa" id="ACOM041397-PA.1"/>
    </source>
</evidence>
<sequence>MALFSSSDVSSDLPAAFFSTGSCSAALQRESGTASLMARAGPCVAPPFRGADDTFCMSSISSSCVKFTCVKLSSSSVSGTVLLAPSSLPTHIANPSYAMSDTMENMSCEFASHSTISYRWQPSIRCSPSCSTHGSTLVTMAYIVPWLCCSNQRSESNWYWAVASCAGETSSNELDEDMVLSASIGISLLCTMSVSSAMDSSAADVVTISVPHQLPDPLERFLIAHPVLLGDQGRSDPFHRYRRFHPIQLLHQIQLIDPHRILERKQHIALNAAVRARGIVFDPAAHRIRRDLVPILLVIVRYDRGQPHVDRLGRQRPKLFRQMEQRVRLHVHYPPGVDGEQLYLNIVPVRVAMHLVPAFVVKVYLQRHILQHVALGIVQHGPFGLARRAMVLQPGGKVSRRKHVADFHAHFATARHTVGGQIVQREGVPEDAVPGSTANGKAEYVRAQHGHGTSASDSGTLENASNFLERAGGE</sequence>